<keyword evidence="3" id="KW-1185">Reference proteome</keyword>
<dbReference type="Proteomes" id="UP000095192">
    <property type="component" value="Unassembled WGS sequence"/>
</dbReference>
<reference evidence="2 3" key="1">
    <citation type="journal article" date="2016" name="BMC Genomics">
        <title>Comparative genomics reveals Cyclospora cayetanensis possesses coccidia-like metabolism and invasion components but unique surface antigens.</title>
        <authorList>
            <person name="Liu S."/>
            <person name="Wang L."/>
            <person name="Zheng H."/>
            <person name="Xu Z."/>
            <person name="Roellig D.M."/>
            <person name="Li N."/>
            <person name="Frace M.A."/>
            <person name="Tang K."/>
            <person name="Arrowood M.J."/>
            <person name="Moss D.M."/>
            <person name="Zhang L."/>
            <person name="Feng Y."/>
            <person name="Xiao L."/>
        </authorList>
    </citation>
    <scope>NUCLEOTIDE SEQUENCE [LARGE SCALE GENOMIC DNA]</scope>
    <source>
        <strain evidence="2 3">CHN_HEN01</strain>
    </source>
</reference>
<accession>A0A1D3CT18</accession>
<evidence type="ECO:0000313" key="3">
    <source>
        <dbReference type="Proteomes" id="UP000095192"/>
    </source>
</evidence>
<sequence length="247" mass="26401">MNICVGFSHPGREDGTRHEEGAPCRGAPRTRGTFLPEKGSLLSESTATRKVMPEEVFSGATPNGGKLVAVRHSSSEDSKKRCGCLAAAAFAKSSGSCCTARSRKFEQQSMPLAATMACPQDAPQQRLQEELQPQAPEVCCWRFEPVKALGREGVIVLSAKRASVAAATVVGVEEQGEGGSCGTRAEGRRDVEGCDFAERLMCAALLPLYSSSHQEASLHRELFVKSLRHQESQVPPPGVSGRRQSCA</sequence>
<dbReference type="InParanoid" id="A0A1D3CT18"/>
<evidence type="ECO:0000256" key="1">
    <source>
        <dbReference type="SAM" id="MobiDB-lite"/>
    </source>
</evidence>
<feature type="compositionally biased region" description="Basic and acidic residues" evidence="1">
    <location>
        <begin position="10"/>
        <end position="22"/>
    </location>
</feature>
<organism evidence="2 3">
    <name type="scientific">Cyclospora cayetanensis</name>
    <dbReference type="NCBI Taxonomy" id="88456"/>
    <lineage>
        <taxon>Eukaryota</taxon>
        <taxon>Sar</taxon>
        <taxon>Alveolata</taxon>
        <taxon>Apicomplexa</taxon>
        <taxon>Conoidasida</taxon>
        <taxon>Coccidia</taxon>
        <taxon>Eucoccidiorida</taxon>
        <taxon>Eimeriorina</taxon>
        <taxon>Eimeriidae</taxon>
        <taxon>Cyclospora</taxon>
    </lineage>
</organism>
<dbReference type="VEuPathDB" id="ToxoDB:cyc_08470"/>
<evidence type="ECO:0000313" key="2">
    <source>
        <dbReference type="EMBL" id="OEH74340.1"/>
    </source>
</evidence>
<comment type="caution">
    <text evidence="2">The sequence shown here is derived from an EMBL/GenBank/DDBJ whole genome shotgun (WGS) entry which is preliminary data.</text>
</comment>
<feature type="region of interest" description="Disordered" evidence="1">
    <location>
        <begin position="1"/>
        <end position="42"/>
    </location>
</feature>
<proteinExistence type="predicted"/>
<gene>
    <name evidence="2" type="ORF">cyc_08470</name>
</gene>
<dbReference type="AlphaFoldDB" id="A0A1D3CT18"/>
<dbReference type="EMBL" id="JROU02002060">
    <property type="protein sequence ID" value="OEH74340.1"/>
    <property type="molecule type" value="Genomic_DNA"/>
</dbReference>
<name>A0A1D3CT18_9EIME</name>
<protein>
    <submittedName>
        <fullName evidence="2">Uncharacterized protein</fullName>
    </submittedName>
</protein>